<accession>A0A8J2JL33</accession>
<comment type="caution">
    <text evidence="1">The sequence shown here is derived from an EMBL/GenBank/DDBJ whole genome shotgun (WGS) entry which is preliminary data.</text>
</comment>
<dbReference type="Proteomes" id="UP000708208">
    <property type="component" value="Unassembled WGS sequence"/>
</dbReference>
<evidence type="ECO:0000313" key="2">
    <source>
        <dbReference type="Proteomes" id="UP000708208"/>
    </source>
</evidence>
<evidence type="ECO:0000313" key="1">
    <source>
        <dbReference type="EMBL" id="CAG7641263.1"/>
    </source>
</evidence>
<sequence>MIAKFKRLNTSEKLIIGNIYVNPDISKSSVIWSMLGGELEQLVLCKEPVYIGGDFNVRLGNLGSLNREAIENTNLFEKRVCSDAVISTEALTVCNMLEEVNLTILNGRCEGDISGNYTFIGNTGSSTIDYVCCNDVAADSVCKLQVLEYQCHDHQPIVLEAGYPSSQQPRETNAKTIFKWDREKVSEFMRELELIDTSHWNGNLDIDSIQSFICKSIQEAATRLGMARIVKQTQPKDKQWFDEQCKTAKRKVRLAFKTLKETGYNKGIREMFVKIRKEYRQLVKGKKKDHLNAIKNELKQVRRTTDFWNAVRKLRKRKPRTDNPINKSKWEEHLQKLLGERGTDETPAFYDCRHPELDVQISMEECMKAREKMKNGKMPGGDKISNEFLKAIPQNFQKLFHRMFNIILEGGTPPRSWGEIEIVMIHKKGDTNDPSNYRGISLINCAAKWFTQIILTRLSKWAESNSILCETQSGFRKQRG</sequence>
<protein>
    <recommendedName>
        <fullName evidence="3">Reverse transcriptase domain-containing protein</fullName>
    </recommendedName>
</protein>
<proteinExistence type="predicted"/>
<reference evidence="1" key="1">
    <citation type="submission" date="2021-06" db="EMBL/GenBank/DDBJ databases">
        <authorList>
            <person name="Hodson N. C."/>
            <person name="Mongue J. A."/>
            <person name="Jaron S. K."/>
        </authorList>
    </citation>
    <scope>NUCLEOTIDE SEQUENCE</scope>
</reference>
<name>A0A8J2JL33_9HEXA</name>
<dbReference type="EMBL" id="CAJVCH010001824">
    <property type="protein sequence ID" value="CAG7641263.1"/>
    <property type="molecule type" value="Genomic_DNA"/>
</dbReference>
<dbReference type="PANTHER" id="PTHR47510">
    <property type="entry name" value="REVERSE TRANSCRIPTASE DOMAIN-CONTAINING PROTEIN"/>
    <property type="match status" value="1"/>
</dbReference>
<gene>
    <name evidence="1" type="ORF">AFUS01_LOCUS412</name>
</gene>
<dbReference type="OrthoDB" id="8037263at2759"/>
<evidence type="ECO:0008006" key="3">
    <source>
        <dbReference type="Google" id="ProtNLM"/>
    </source>
</evidence>
<dbReference type="AlphaFoldDB" id="A0A8J2JL33"/>
<dbReference type="PANTHER" id="PTHR47510:SF3">
    <property type="entry name" value="ENDO_EXONUCLEASE_PHOSPHATASE DOMAIN-CONTAINING PROTEIN"/>
    <property type="match status" value="1"/>
</dbReference>
<organism evidence="1 2">
    <name type="scientific">Allacma fusca</name>
    <dbReference type="NCBI Taxonomy" id="39272"/>
    <lineage>
        <taxon>Eukaryota</taxon>
        <taxon>Metazoa</taxon>
        <taxon>Ecdysozoa</taxon>
        <taxon>Arthropoda</taxon>
        <taxon>Hexapoda</taxon>
        <taxon>Collembola</taxon>
        <taxon>Symphypleona</taxon>
        <taxon>Sminthuridae</taxon>
        <taxon>Allacma</taxon>
    </lineage>
</organism>
<keyword evidence="2" id="KW-1185">Reference proteome</keyword>